<feature type="domain" description="SH3" evidence="8">
    <location>
        <begin position="4"/>
        <end position="63"/>
    </location>
</feature>
<dbReference type="PRINTS" id="PR00452">
    <property type="entry name" value="SH3DOMAIN"/>
</dbReference>
<dbReference type="InterPro" id="IPR000980">
    <property type="entry name" value="SH2"/>
</dbReference>
<evidence type="ECO:0000256" key="4">
    <source>
        <dbReference type="PROSITE-ProRule" id="PRU00191"/>
    </source>
</evidence>
<protein>
    <submittedName>
        <fullName evidence="10">Cytoplasmic protein NCK1-like</fullName>
    </submittedName>
</protein>
<dbReference type="AlphaFoldDB" id="A0A6P6Y949"/>
<dbReference type="GO" id="GO:0048468">
    <property type="term" value="P:cell development"/>
    <property type="evidence" value="ECO:0007669"/>
    <property type="project" value="UniProtKB-ARBA"/>
</dbReference>
<accession>A0A6P6Y949</accession>
<dbReference type="Pfam" id="PF00017">
    <property type="entry name" value="SH2"/>
    <property type="match status" value="1"/>
</dbReference>
<evidence type="ECO:0000256" key="3">
    <source>
        <dbReference type="ARBA" id="ARBA00022999"/>
    </source>
</evidence>
<evidence type="ECO:0000256" key="1">
    <source>
        <dbReference type="ARBA" id="ARBA00022443"/>
    </source>
</evidence>
<dbReference type="Gene3D" id="3.30.505.10">
    <property type="entry name" value="SH2 domain"/>
    <property type="match status" value="1"/>
</dbReference>
<dbReference type="PROSITE" id="PS50001">
    <property type="entry name" value="SH2"/>
    <property type="match status" value="1"/>
</dbReference>
<dbReference type="SUPFAM" id="SSF50044">
    <property type="entry name" value="SH3-domain"/>
    <property type="match status" value="3"/>
</dbReference>
<organism evidence="9 10">
    <name type="scientific">Dermatophagoides pteronyssinus</name>
    <name type="common">European house dust mite</name>
    <dbReference type="NCBI Taxonomy" id="6956"/>
    <lineage>
        <taxon>Eukaryota</taxon>
        <taxon>Metazoa</taxon>
        <taxon>Ecdysozoa</taxon>
        <taxon>Arthropoda</taxon>
        <taxon>Chelicerata</taxon>
        <taxon>Arachnida</taxon>
        <taxon>Acari</taxon>
        <taxon>Acariformes</taxon>
        <taxon>Sarcoptiformes</taxon>
        <taxon>Astigmata</taxon>
        <taxon>Psoroptidia</taxon>
        <taxon>Analgoidea</taxon>
        <taxon>Pyroglyphidae</taxon>
        <taxon>Dermatophagoidinae</taxon>
        <taxon>Dermatophagoides</taxon>
    </lineage>
</organism>
<keyword evidence="9" id="KW-1185">Reference proteome</keyword>
<dbReference type="PROSITE" id="PS50002">
    <property type="entry name" value="SH3"/>
    <property type="match status" value="3"/>
</dbReference>
<dbReference type="CDD" id="cd11767">
    <property type="entry name" value="SH3_Nck_3"/>
    <property type="match status" value="1"/>
</dbReference>
<dbReference type="PRINTS" id="PR00499">
    <property type="entry name" value="P67PHOX"/>
</dbReference>
<feature type="domain" description="SH2" evidence="7">
    <location>
        <begin position="345"/>
        <end position="439"/>
    </location>
</feature>
<name>A0A6P6Y949_DERPT</name>
<evidence type="ECO:0000313" key="10">
    <source>
        <dbReference type="RefSeq" id="XP_027201094.1"/>
    </source>
</evidence>
<feature type="region of interest" description="Disordered" evidence="6">
    <location>
        <begin position="183"/>
        <end position="213"/>
    </location>
</feature>
<dbReference type="CDD" id="cd11765">
    <property type="entry name" value="SH3_Nck_1"/>
    <property type="match status" value="1"/>
</dbReference>
<evidence type="ECO:0000259" key="8">
    <source>
        <dbReference type="PROSITE" id="PS50002"/>
    </source>
</evidence>
<gene>
    <name evidence="10" type="primary">LOC113795105</name>
</gene>
<dbReference type="FunCoup" id="A0A6P6Y949">
    <property type="interactions" value="1040"/>
</dbReference>
<dbReference type="PANTHER" id="PTHR19969">
    <property type="entry name" value="SH2-SH3 ADAPTOR PROTEIN-RELATED"/>
    <property type="match status" value="1"/>
</dbReference>
<dbReference type="InterPro" id="IPR051184">
    <property type="entry name" value="Tyrosine-phos_adapter"/>
</dbReference>
<dbReference type="GO" id="GO:0035591">
    <property type="term" value="F:signaling adaptor activity"/>
    <property type="evidence" value="ECO:0007669"/>
    <property type="project" value="TreeGrafter"/>
</dbReference>
<keyword evidence="1 5" id="KW-0728">SH3 domain</keyword>
<dbReference type="InterPro" id="IPR001452">
    <property type="entry name" value="SH3_domain"/>
</dbReference>
<dbReference type="SUPFAM" id="SSF55550">
    <property type="entry name" value="SH2 domain"/>
    <property type="match status" value="1"/>
</dbReference>
<dbReference type="SMART" id="SM00326">
    <property type="entry name" value="SH3"/>
    <property type="match status" value="3"/>
</dbReference>
<dbReference type="SMART" id="SM00252">
    <property type="entry name" value="SH2"/>
    <property type="match status" value="1"/>
</dbReference>
<dbReference type="GeneID" id="113795105"/>
<dbReference type="RefSeq" id="XP_027201094.1">
    <property type="nucleotide sequence ID" value="XM_027345293.1"/>
</dbReference>
<dbReference type="PANTHER" id="PTHR19969:SF14">
    <property type="entry name" value="DREADLOCKS, ISOFORM B"/>
    <property type="match status" value="1"/>
</dbReference>
<dbReference type="GO" id="GO:0030971">
    <property type="term" value="F:receptor tyrosine kinase binding"/>
    <property type="evidence" value="ECO:0007669"/>
    <property type="project" value="TreeGrafter"/>
</dbReference>
<evidence type="ECO:0000256" key="5">
    <source>
        <dbReference type="PROSITE-ProRule" id="PRU00192"/>
    </source>
</evidence>
<keyword evidence="3 4" id="KW-0727">SH2 domain</keyword>
<feature type="compositionally biased region" description="Low complexity" evidence="6">
    <location>
        <begin position="194"/>
        <end position="207"/>
    </location>
</feature>
<dbReference type="OMA" id="SYEPQRE"/>
<dbReference type="Proteomes" id="UP000515146">
    <property type="component" value="Unplaced"/>
</dbReference>
<dbReference type="Pfam" id="PF00018">
    <property type="entry name" value="SH3_1"/>
    <property type="match status" value="3"/>
</dbReference>
<dbReference type="GO" id="GO:0005737">
    <property type="term" value="C:cytoplasm"/>
    <property type="evidence" value="ECO:0007669"/>
    <property type="project" value="TreeGrafter"/>
</dbReference>
<feature type="domain" description="SH3" evidence="8">
    <location>
        <begin position="131"/>
        <end position="191"/>
    </location>
</feature>
<dbReference type="InParanoid" id="A0A6P6Y949"/>
<dbReference type="GO" id="GO:0016477">
    <property type="term" value="P:cell migration"/>
    <property type="evidence" value="ECO:0007669"/>
    <property type="project" value="TreeGrafter"/>
</dbReference>
<dbReference type="FunFam" id="2.30.30.40:FF:000110">
    <property type="entry name" value="Cytoplasmic protein"/>
    <property type="match status" value="1"/>
</dbReference>
<dbReference type="Gene3D" id="2.30.30.40">
    <property type="entry name" value="SH3 Domains"/>
    <property type="match status" value="3"/>
</dbReference>
<evidence type="ECO:0000256" key="6">
    <source>
        <dbReference type="SAM" id="MobiDB-lite"/>
    </source>
</evidence>
<keyword evidence="2" id="KW-0597">Phosphoprotein</keyword>
<dbReference type="GO" id="GO:0007167">
    <property type="term" value="P:enzyme-linked receptor protein signaling pathway"/>
    <property type="evidence" value="ECO:0007669"/>
    <property type="project" value="TreeGrafter"/>
</dbReference>
<evidence type="ECO:0000313" key="9">
    <source>
        <dbReference type="Proteomes" id="UP000515146"/>
    </source>
</evidence>
<sequence length="442" mass="50608">MGKTGEITVIAKFDYKAQGSQELDLKKNERLVLLDDSKSWWKVLNSKNQSGFVPSNYVKREKTSIFDSIKNRVKKKDYKNSPVSSPLSNKAFINIDINNQQTPTTTISPPPPPLPITSSTDSHPSLIINNEIIKIVIAKYNYDAQQTDELTLVKGDKISVLEKSSDGWWRGRTPNGEIGWFPSNYVQEPDDKTTTTTTATNNNNNNNSNGQNHQIYQNDELQNNMNNISFNQNGMKKIDFPTLDWVIALYPFQSQNNEELSFQKNEKLEILERPENDPDWWKARNDNGEIGLVPKNYVKICNQDNQGLFESLNSDFNRLAVETNGSSSLLSSNNPIQMDISHQIWYYGCISRGDCDKLLNEYGQDGDFLIRDSETNIGDFSVSLKAPQRNKHFRVHFSDGIYHIGQRRFQSLEQLIEHYKKAPIYTSSDGDKLYLIKPFVKR</sequence>
<proteinExistence type="predicted"/>
<dbReference type="GO" id="GO:0016192">
    <property type="term" value="P:vesicle-mediated transport"/>
    <property type="evidence" value="ECO:0007669"/>
    <property type="project" value="UniProtKB-ARBA"/>
</dbReference>
<evidence type="ECO:0000256" key="2">
    <source>
        <dbReference type="ARBA" id="ARBA00022553"/>
    </source>
</evidence>
<reference evidence="10" key="1">
    <citation type="submission" date="2025-08" db="UniProtKB">
        <authorList>
            <consortium name="RefSeq"/>
        </authorList>
    </citation>
    <scope>IDENTIFICATION</scope>
    <source>
        <strain evidence="10">Airmid</strain>
    </source>
</reference>
<feature type="domain" description="SH3" evidence="8">
    <location>
        <begin position="241"/>
        <end position="303"/>
    </location>
</feature>
<dbReference type="FunFam" id="2.30.30.40:FF:000072">
    <property type="entry name" value="Unconventional Myosin IB"/>
    <property type="match status" value="1"/>
</dbReference>
<dbReference type="FunFam" id="3.30.505.10:FF:000027">
    <property type="entry name" value="Cytoplasmic protein nck1"/>
    <property type="match status" value="1"/>
</dbReference>
<dbReference type="InterPro" id="IPR036028">
    <property type="entry name" value="SH3-like_dom_sf"/>
</dbReference>
<dbReference type="OrthoDB" id="26539at2759"/>
<dbReference type="CDD" id="cd11766">
    <property type="entry name" value="SH3_Nck_2"/>
    <property type="match status" value="1"/>
</dbReference>
<dbReference type="PRINTS" id="PR00401">
    <property type="entry name" value="SH2DOMAIN"/>
</dbReference>
<dbReference type="KEGG" id="dpte:113795105"/>
<dbReference type="InterPro" id="IPR036860">
    <property type="entry name" value="SH2_dom_sf"/>
</dbReference>
<evidence type="ECO:0000259" key="7">
    <source>
        <dbReference type="PROSITE" id="PS50001"/>
    </source>
</evidence>
<dbReference type="FunFam" id="2.30.30.40:FF:000061">
    <property type="entry name" value="Cytoplasmic protein"/>
    <property type="match status" value="1"/>
</dbReference>